<dbReference type="Gene3D" id="2.60.120.10">
    <property type="entry name" value="Jelly Rolls"/>
    <property type="match status" value="1"/>
</dbReference>
<dbReference type="Proteomes" id="UP000318359">
    <property type="component" value="Unassembled WGS sequence"/>
</dbReference>
<proteinExistence type="predicted"/>
<dbReference type="InterPro" id="IPR011051">
    <property type="entry name" value="RmlC_Cupin_sf"/>
</dbReference>
<reference evidence="1 2" key="1">
    <citation type="submission" date="2019-02" db="EMBL/GenBank/DDBJ databases">
        <title>Prokaryotic population dynamics and viral predation in marine succession experiment using metagenomics: the confinement effect.</title>
        <authorList>
            <person name="Haro-Moreno J.M."/>
            <person name="Rodriguez-Valera F."/>
            <person name="Lopez-Perez M."/>
        </authorList>
    </citation>
    <scope>NUCLEOTIDE SEQUENCE [LARGE SCALE GENOMIC DNA]</scope>
    <source>
        <strain evidence="1">MED-G167</strain>
    </source>
</reference>
<comment type="caution">
    <text evidence="1">The sequence shown here is derived from an EMBL/GenBank/DDBJ whole genome shotgun (WGS) entry which is preliminary data.</text>
</comment>
<accession>A0A520M8J1</accession>
<evidence type="ECO:0000313" key="2">
    <source>
        <dbReference type="Proteomes" id="UP000318359"/>
    </source>
</evidence>
<gene>
    <name evidence="1" type="ORF">EVB00_02210</name>
</gene>
<dbReference type="EMBL" id="SHBM01000028">
    <property type="protein sequence ID" value="RZO17540.1"/>
    <property type="molecule type" value="Genomic_DNA"/>
</dbReference>
<evidence type="ECO:0000313" key="1">
    <source>
        <dbReference type="EMBL" id="RZO17540.1"/>
    </source>
</evidence>
<dbReference type="SUPFAM" id="SSF51182">
    <property type="entry name" value="RmlC-like cupins"/>
    <property type="match status" value="1"/>
</dbReference>
<sequence>MAKKYVNFRVGGTPQKETEDYTVWTNDLLKRIIASKTVIEPGKSTTGHKLINSDVAYIITNGRGTMEIVEYMNDEDGHGSNPSYGVQHKDSYELSTGDVILVESGDYCRVINDSNHDQLTYIRIFDREGWRQD</sequence>
<name>A0A520M8J1_9GAMM</name>
<dbReference type="AlphaFoldDB" id="A0A520M8J1"/>
<organism evidence="1 2">
    <name type="scientific">SAR86 cluster bacterium</name>
    <dbReference type="NCBI Taxonomy" id="2030880"/>
    <lineage>
        <taxon>Bacteria</taxon>
        <taxon>Pseudomonadati</taxon>
        <taxon>Pseudomonadota</taxon>
        <taxon>Gammaproteobacteria</taxon>
        <taxon>SAR86 cluster</taxon>
    </lineage>
</organism>
<protein>
    <submittedName>
        <fullName evidence="1">Cupin</fullName>
    </submittedName>
</protein>
<dbReference type="InterPro" id="IPR014710">
    <property type="entry name" value="RmlC-like_jellyroll"/>
</dbReference>